<dbReference type="InterPro" id="IPR050250">
    <property type="entry name" value="Macrolide_Exporter_MacB"/>
</dbReference>
<dbReference type="PANTHER" id="PTHR30572:SF4">
    <property type="entry name" value="ABC TRANSPORTER PERMEASE YTRF"/>
    <property type="match status" value="1"/>
</dbReference>
<keyword evidence="3 7" id="KW-0812">Transmembrane</keyword>
<feature type="transmembrane region" description="Helical" evidence="7">
    <location>
        <begin position="308"/>
        <end position="329"/>
    </location>
</feature>
<dbReference type="Pfam" id="PF02687">
    <property type="entry name" value="FtsX"/>
    <property type="match status" value="1"/>
</dbReference>
<dbReference type="GO" id="GO:0022857">
    <property type="term" value="F:transmembrane transporter activity"/>
    <property type="evidence" value="ECO:0007669"/>
    <property type="project" value="TreeGrafter"/>
</dbReference>
<dbReference type="GO" id="GO:0005886">
    <property type="term" value="C:plasma membrane"/>
    <property type="evidence" value="ECO:0007669"/>
    <property type="project" value="UniProtKB-SubCell"/>
</dbReference>
<accession>A0A223D644</accession>
<organism evidence="9 10">
    <name type="scientific">Tumebacillus algifaecis</name>
    <dbReference type="NCBI Taxonomy" id="1214604"/>
    <lineage>
        <taxon>Bacteria</taxon>
        <taxon>Bacillati</taxon>
        <taxon>Bacillota</taxon>
        <taxon>Bacilli</taxon>
        <taxon>Bacillales</taxon>
        <taxon>Alicyclobacillaceae</taxon>
        <taxon>Tumebacillus</taxon>
    </lineage>
</organism>
<dbReference type="Proteomes" id="UP000214688">
    <property type="component" value="Chromosome"/>
</dbReference>
<feature type="transmembrane region" description="Helical" evidence="7">
    <location>
        <begin position="341"/>
        <end position="364"/>
    </location>
</feature>
<feature type="transmembrane region" description="Helical" evidence="7">
    <location>
        <begin position="20"/>
        <end position="40"/>
    </location>
</feature>
<dbReference type="RefSeq" id="WP_094238247.1">
    <property type="nucleotide sequence ID" value="NZ_CP022657.1"/>
</dbReference>
<comment type="similarity">
    <text evidence="6">Belongs to the ABC-4 integral membrane protein family.</text>
</comment>
<proteinExistence type="inferred from homology"/>
<evidence type="ECO:0000313" key="9">
    <source>
        <dbReference type="EMBL" id="ASS77025.1"/>
    </source>
</evidence>
<evidence type="ECO:0000313" key="10">
    <source>
        <dbReference type="Proteomes" id="UP000214688"/>
    </source>
</evidence>
<dbReference type="OrthoDB" id="2989326at2"/>
<keyword evidence="2" id="KW-1003">Cell membrane</keyword>
<evidence type="ECO:0000256" key="2">
    <source>
        <dbReference type="ARBA" id="ARBA00022475"/>
    </source>
</evidence>
<evidence type="ECO:0000259" key="8">
    <source>
        <dbReference type="Pfam" id="PF02687"/>
    </source>
</evidence>
<protein>
    <recommendedName>
        <fullName evidence="8">ABC3 transporter permease C-terminal domain-containing protein</fullName>
    </recommendedName>
</protein>
<keyword evidence="5 7" id="KW-0472">Membrane</keyword>
<evidence type="ECO:0000256" key="4">
    <source>
        <dbReference type="ARBA" id="ARBA00022989"/>
    </source>
</evidence>
<dbReference type="PANTHER" id="PTHR30572">
    <property type="entry name" value="MEMBRANE COMPONENT OF TRANSPORTER-RELATED"/>
    <property type="match status" value="1"/>
</dbReference>
<evidence type="ECO:0000256" key="6">
    <source>
        <dbReference type="ARBA" id="ARBA00038076"/>
    </source>
</evidence>
<dbReference type="EMBL" id="CP022657">
    <property type="protein sequence ID" value="ASS77025.1"/>
    <property type="molecule type" value="Genomic_DNA"/>
</dbReference>
<name>A0A223D644_9BACL</name>
<evidence type="ECO:0000256" key="5">
    <source>
        <dbReference type="ARBA" id="ARBA00023136"/>
    </source>
</evidence>
<keyword evidence="4 7" id="KW-1133">Transmembrane helix</keyword>
<gene>
    <name evidence="9" type="ORF">CIG75_20380</name>
</gene>
<dbReference type="AlphaFoldDB" id="A0A223D644"/>
<feature type="transmembrane region" description="Helical" evidence="7">
    <location>
        <begin position="255"/>
        <end position="284"/>
    </location>
</feature>
<evidence type="ECO:0000256" key="1">
    <source>
        <dbReference type="ARBA" id="ARBA00004651"/>
    </source>
</evidence>
<keyword evidence="10" id="KW-1185">Reference proteome</keyword>
<sequence>MSYSLEQAVKQLVRHKGRAVMSFLQLFLALLIVQSVFTVYQDKQKQFDSMMNAFGVGLYQLNIAYVGELINGPPPKTDLVPEQWAALEYYANGHYEIYEVVQSTVRVPDVAEPLELIRMDKRFYEAVAASMGYAKPPAFLISPALITEASKNWEINGQQLQITNSAVVNQELLQHVITTYRFLPRWYAIQPVDAESLRRSDNGRREVWLQGMETFSTSVRGQLLKELEAKGTGEWTYAYKPALEYPQQELDYVKLVASAFLLFGIFILLVSTIGMVGTNFVAFLSKRHEWATHMVYGSSRWDLIRVQVYYFSILSLSAILLSLAGSKLLLQQFFPDLTVNLPLIGGISLLLAFVVGTVTLIPYLQIRQIRLSEALKQER</sequence>
<dbReference type="KEGG" id="tab:CIG75_20380"/>
<feature type="domain" description="ABC3 transporter permease C-terminal" evidence="8">
    <location>
        <begin position="262"/>
        <end position="369"/>
    </location>
</feature>
<reference evidence="9 10" key="1">
    <citation type="journal article" date="2015" name="Int. J. Syst. Evol. Microbiol.">
        <title>Tumebacillus algifaecis sp. nov., isolated from decomposing algal scum.</title>
        <authorList>
            <person name="Wu Y.F."/>
            <person name="Zhang B."/>
            <person name="Xing P."/>
            <person name="Wu Q.L."/>
            <person name="Liu S.J."/>
        </authorList>
    </citation>
    <scope>NUCLEOTIDE SEQUENCE [LARGE SCALE GENOMIC DNA]</scope>
    <source>
        <strain evidence="9 10">THMBR28</strain>
    </source>
</reference>
<dbReference type="InterPro" id="IPR003838">
    <property type="entry name" value="ABC3_permease_C"/>
</dbReference>
<comment type="subcellular location">
    <subcellularLocation>
        <location evidence="1">Cell membrane</location>
        <topology evidence="1">Multi-pass membrane protein</topology>
    </subcellularLocation>
</comment>
<evidence type="ECO:0000256" key="7">
    <source>
        <dbReference type="SAM" id="Phobius"/>
    </source>
</evidence>
<evidence type="ECO:0000256" key="3">
    <source>
        <dbReference type="ARBA" id="ARBA00022692"/>
    </source>
</evidence>